<proteinExistence type="predicted"/>
<name>A0A9P5MN61_9AGAM</name>
<feature type="compositionally biased region" description="Low complexity" evidence="1">
    <location>
        <begin position="295"/>
        <end position="305"/>
    </location>
</feature>
<keyword evidence="3" id="KW-1185">Reference proteome</keyword>
<reference evidence="2" key="1">
    <citation type="submission" date="2019-10" db="EMBL/GenBank/DDBJ databases">
        <authorList>
            <consortium name="DOE Joint Genome Institute"/>
            <person name="Kuo A."/>
            <person name="Miyauchi S."/>
            <person name="Kiss E."/>
            <person name="Drula E."/>
            <person name="Kohler A."/>
            <person name="Sanchez-Garcia M."/>
            <person name="Andreopoulos B."/>
            <person name="Barry K.W."/>
            <person name="Bonito G."/>
            <person name="Buee M."/>
            <person name="Carver A."/>
            <person name="Chen C."/>
            <person name="Cichocki N."/>
            <person name="Clum A."/>
            <person name="Culley D."/>
            <person name="Crous P.W."/>
            <person name="Fauchery L."/>
            <person name="Girlanda M."/>
            <person name="Hayes R."/>
            <person name="Keri Z."/>
            <person name="LaButti K."/>
            <person name="Lipzen A."/>
            <person name="Lombard V."/>
            <person name="Magnuson J."/>
            <person name="Maillard F."/>
            <person name="Morin E."/>
            <person name="Murat C."/>
            <person name="Nolan M."/>
            <person name="Ohm R."/>
            <person name="Pangilinan J."/>
            <person name="Pereira M."/>
            <person name="Perotto S."/>
            <person name="Peter M."/>
            <person name="Riley R."/>
            <person name="Sitrit Y."/>
            <person name="Stielow B."/>
            <person name="Szollosi G."/>
            <person name="Zifcakova L."/>
            <person name="Stursova M."/>
            <person name="Spatafora J.W."/>
            <person name="Tedersoo L."/>
            <person name="Vaario L.-M."/>
            <person name="Yamada A."/>
            <person name="Yan M."/>
            <person name="Wang P."/>
            <person name="Xu J."/>
            <person name="Bruns T."/>
            <person name="Baldrian P."/>
            <person name="Vilgalys R."/>
            <person name="Henrissat B."/>
            <person name="Grigoriev I.V."/>
            <person name="Hibbett D."/>
            <person name="Nagy L.G."/>
            <person name="Martin F.M."/>
        </authorList>
    </citation>
    <scope>NUCLEOTIDE SEQUENCE</scope>
    <source>
        <strain evidence="2">Prilba</strain>
    </source>
</reference>
<comment type="caution">
    <text evidence="2">The sequence shown here is derived from an EMBL/GenBank/DDBJ whole genome shotgun (WGS) entry which is preliminary data.</text>
</comment>
<dbReference type="EMBL" id="WHVB01000070">
    <property type="protein sequence ID" value="KAF8463545.1"/>
    <property type="molecule type" value="Genomic_DNA"/>
</dbReference>
<feature type="region of interest" description="Disordered" evidence="1">
    <location>
        <begin position="233"/>
        <end position="311"/>
    </location>
</feature>
<gene>
    <name evidence="2" type="ORF">DFH94DRAFT_699523</name>
</gene>
<reference evidence="2" key="2">
    <citation type="journal article" date="2020" name="Nat. Commun.">
        <title>Large-scale genome sequencing of mycorrhizal fungi provides insights into the early evolution of symbiotic traits.</title>
        <authorList>
            <person name="Miyauchi S."/>
            <person name="Kiss E."/>
            <person name="Kuo A."/>
            <person name="Drula E."/>
            <person name="Kohler A."/>
            <person name="Sanchez-Garcia M."/>
            <person name="Morin E."/>
            <person name="Andreopoulos B."/>
            <person name="Barry K.W."/>
            <person name="Bonito G."/>
            <person name="Buee M."/>
            <person name="Carver A."/>
            <person name="Chen C."/>
            <person name="Cichocki N."/>
            <person name="Clum A."/>
            <person name="Culley D."/>
            <person name="Crous P.W."/>
            <person name="Fauchery L."/>
            <person name="Girlanda M."/>
            <person name="Hayes R.D."/>
            <person name="Keri Z."/>
            <person name="LaButti K."/>
            <person name="Lipzen A."/>
            <person name="Lombard V."/>
            <person name="Magnuson J."/>
            <person name="Maillard F."/>
            <person name="Murat C."/>
            <person name="Nolan M."/>
            <person name="Ohm R.A."/>
            <person name="Pangilinan J."/>
            <person name="Pereira M.F."/>
            <person name="Perotto S."/>
            <person name="Peter M."/>
            <person name="Pfister S."/>
            <person name="Riley R."/>
            <person name="Sitrit Y."/>
            <person name="Stielow J.B."/>
            <person name="Szollosi G."/>
            <person name="Zifcakova L."/>
            <person name="Stursova M."/>
            <person name="Spatafora J.W."/>
            <person name="Tedersoo L."/>
            <person name="Vaario L.M."/>
            <person name="Yamada A."/>
            <person name="Yan M."/>
            <person name="Wang P."/>
            <person name="Xu J."/>
            <person name="Bruns T."/>
            <person name="Baldrian P."/>
            <person name="Vilgalys R."/>
            <person name="Dunand C."/>
            <person name="Henrissat B."/>
            <person name="Grigoriev I.V."/>
            <person name="Hibbett D."/>
            <person name="Nagy L.G."/>
            <person name="Martin F.M."/>
        </authorList>
    </citation>
    <scope>NUCLEOTIDE SEQUENCE</scope>
    <source>
        <strain evidence="2">Prilba</strain>
    </source>
</reference>
<feature type="region of interest" description="Disordered" evidence="1">
    <location>
        <begin position="1"/>
        <end position="65"/>
    </location>
</feature>
<evidence type="ECO:0000256" key="1">
    <source>
        <dbReference type="SAM" id="MobiDB-lite"/>
    </source>
</evidence>
<evidence type="ECO:0000313" key="3">
    <source>
        <dbReference type="Proteomes" id="UP000759537"/>
    </source>
</evidence>
<feature type="compositionally biased region" description="Low complexity" evidence="1">
    <location>
        <begin position="37"/>
        <end position="48"/>
    </location>
</feature>
<dbReference type="Proteomes" id="UP000759537">
    <property type="component" value="Unassembled WGS sequence"/>
</dbReference>
<feature type="compositionally biased region" description="Basic and acidic residues" evidence="1">
    <location>
        <begin position="233"/>
        <end position="244"/>
    </location>
</feature>
<dbReference type="AlphaFoldDB" id="A0A9P5MN61"/>
<organism evidence="2 3">
    <name type="scientific">Russula ochroleuca</name>
    <dbReference type="NCBI Taxonomy" id="152965"/>
    <lineage>
        <taxon>Eukaryota</taxon>
        <taxon>Fungi</taxon>
        <taxon>Dikarya</taxon>
        <taxon>Basidiomycota</taxon>
        <taxon>Agaricomycotina</taxon>
        <taxon>Agaricomycetes</taxon>
        <taxon>Russulales</taxon>
        <taxon>Russulaceae</taxon>
        <taxon>Russula</taxon>
    </lineage>
</organism>
<evidence type="ECO:0000313" key="2">
    <source>
        <dbReference type="EMBL" id="KAF8463545.1"/>
    </source>
</evidence>
<protein>
    <submittedName>
        <fullName evidence="2">Uncharacterized protein</fullName>
    </submittedName>
</protein>
<dbReference type="OrthoDB" id="3269075at2759"/>
<sequence length="392" mass="43092">MASKTVATKSHKKSHTGKASTTMEGCKKTGHVQKKTAAAMASEAQQSEASDDEPEEPLTDATAHRAPAQVVWDKYPVRTDRLLDYLDAHSNVAIKLFGDSTKVAKSEGRFKLTAKSNKSAGYLQVAEGIFSIDEDAAYAKAVDNYITNILKKRYRAANECIGTTGAGLKPGDATPGSEIANIIELETQKFRWWPRLHGYWQTLPNFNPYTVSSDPGQDLADQAYSVLLGDRGHADSEMDEHRLPDLGNTDTALPDDDNIAPVGRSTPSPAKPNHSRHNSLASSAHKSFRAISDASSRTPSSSQKSKAMTKHSLQDVFAEGSKTLDKQHQREQHEFRMMEMWMRMRMSQNQNQQGMPMATPSSQLPYEGLGLMAELNDAILPPGDPFPQQYAN</sequence>
<feature type="compositionally biased region" description="Acidic residues" evidence="1">
    <location>
        <begin position="49"/>
        <end position="58"/>
    </location>
</feature>
<accession>A0A9P5MN61</accession>